<dbReference type="GO" id="GO:0005634">
    <property type="term" value="C:nucleus"/>
    <property type="evidence" value="ECO:0007669"/>
    <property type="project" value="TreeGrafter"/>
</dbReference>
<organism evidence="3 4">
    <name type="scientific">Caenorhabditis auriculariae</name>
    <dbReference type="NCBI Taxonomy" id="2777116"/>
    <lineage>
        <taxon>Eukaryota</taxon>
        <taxon>Metazoa</taxon>
        <taxon>Ecdysozoa</taxon>
        <taxon>Nematoda</taxon>
        <taxon>Chromadorea</taxon>
        <taxon>Rhabditida</taxon>
        <taxon>Rhabditina</taxon>
        <taxon>Rhabditomorpha</taxon>
        <taxon>Rhabditoidea</taxon>
        <taxon>Rhabditidae</taxon>
        <taxon>Peloderinae</taxon>
        <taxon>Caenorhabditis</taxon>
    </lineage>
</organism>
<keyword evidence="4" id="KW-1185">Reference proteome</keyword>
<feature type="compositionally biased region" description="Pro residues" evidence="1">
    <location>
        <begin position="167"/>
        <end position="184"/>
    </location>
</feature>
<feature type="compositionally biased region" description="Low complexity" evidence="1">
    <location>
        <begin position="147"/>
        <end position="160"/>
    </location>
</feature>
<evidence type="ECO:0000313" key="3">
    <source>
        <dbReference type="EMBL" id="CAD6199844.1"/>
    </source>
</evidence>
<evidence type="ECO:0000313" key="4">
    <source>
        <dbReference type="Proteomes" id="UP000835052"/>
    </source>
</evidence>
<dbReference type="InterPro" id="IPR006578">
    <property type="entry name" value="MADF-dom"/>
</dbReference>
<feature type="region of interest" description="Disordered" evidence="1">
    <location>
        <begin position="146"/>
        <end position="190"/>
    </location>
</feature>
<dbReference type="PANTHER" id="PTHR12243">
    <property type="entry name" value="MADF DOMAIN TRANSCRIPTION FACTOR"/>
    <property type="match status" value="1"/>
</dbReference>
<dbReference type="SMART" id="SM00595">
    <property type="entry name" value="MADF"/>
    <property type="match status" value="1"/>
</dbReference>
<gene>
    <name evidence="3" type="ORF">CAUJ_LOCUS15743</name>
</gene>
<evidence type="ECO:0000259" key="2">
    <source>
        <dbReference type="PROSITE" id="PS51029"/>
    </source>
</evidence>
<proteinExistence type="predicted"/>
<dbReference type="InterPro" id="IPR039353">
    <property type="entry name" value="TF_Adf1"/>
</dbReference>
<protein>
    <recommendedName>
        <fullName evidence="2">MADF domain-containing protein</fullName>
    </recommendedName>
</protein>
<sequence length="263" mass="29873">MKEINALFGGRGVRMDETPAFNIRLIAEVKSRPYLYDHTDEGYNLITWRNNAWTEIAESLESTPEHVKTRWKTLRDRFKKEEKKERQAKKASTWVFQRPLRFIQAHVRDRITDDYDGGIEEKSAEGQVSPMEVAINFIESEIIKNNAESSASPSETSSSTVKAEPSEAPPAIVPPPPPALTHPPPPKRARVSLTDQSLPLLGRPGMNSLWGQWNRLEDEEDEIFGQLIAMKLSKLDNRTKELAKMEVLKVIFEAQYGSVNKTS</sequence>
<dbReference type="EMBL" id="CAJGYM010000208">
    <property type="protein sequence ID" value="CAD6199844.1"/>
    <property type="molecule type" value="Genomic_DNA"/>
</dbReference>
<dbReference type="Pfam" id="PF10545">
    <property type="entry name" value="MADF_DNA_bdg"/>
    <property type="match status" value="1"/>
</dbReference>
<evidence type="ECO:0000256" key="1">
    <source>
        <dbReference type="SAM" id="MobiDB-lite"/>
    </source>
</evidence>
<feature type="domain" description="MADF" evidence="2">
    <location>
        <begin position="24"/>
        <end position="108"/>
    </location>
</feature>
<dbReference type="PANTHER" id="PTHR12243:SF66">
    <property type="entry name" value="MADF DOMAIN-CONTAINING PROTEIN"/>
    <property type="match status" value="1"/>
</dbReference>
<accession>A0A8S1HUU0</accession>
<dbReference type="OrthoDB" id="5984255at2759"/>
<dbReference type="GO" id="GO:0006357">
    <property type="term" value="P:regulation of transcription by RNA polymerase II"/>
    <property type="evidence" value="ECO:0007669"/>
    <property type="project" value="TreeGrafter"/>
</dbReference>
<reference evidence="3" key="1">
    <citation type="submission" date="2020-10" db="EMBL/GenBank/DDBJ databases">
        <authorList>
            <person name="Kikuchi T."/>
        </authorList>
    </citation>
    <scope>NUCLEOTIDE SEQUENCE</scope>
    <source>
        <strain evidence="3">NKZ352</strain>
    </source>
</reference>
<dbReference type="GO" id="GO:0005667">
    <property type="term" value="C:transcription regulator complex"/>
    <property type="evidence" value="ECO:0007669"/>
    <property type="project" value="TreeGrafter"/>
</dbReference>
<dbReference type="PROSITE" id="PS51029">
    <property type="entry name" value="MADF"/>
    <property type="match status" value="1"/>
</dbReference>
<dbReference type="AlphaFoldDB" id="A0A8S1HUU0"/>
<name>A0A8S1HUU0_9PELO</name>
<dbReference type="Proteomes" id="UP000835052">
    <property type="component" value="Unassembled WGS sequence"/>
</dbReference>
<comment type="caution">
    <text evidence="3">The sequence shown here is derived from an EMBL/GenBank/DDBJ whole genome shotgun (WGS) entry which is preliminary data.</text>
</comment>